<protein>
    <submittedName>
        <fullName evidence="2">DUF397 domain-containing protein</fullName>
    </submittedName>
</protein>
<feature type="domain" description="DUF397" evidence="1">
    <location>
        <begin position="10"/>
        <end position="27"/>
    </location>
</feature>
<evidence type="ECO:0000259" key="1">
    <source>
        <dbReference type="Pfam" id="PF04149"/>
    </source>
</evidence>
<dbReference type="RefSeq" id="WP_208247175.1">
    <property type="nucleotide sequence ID" value="NZ_JAGEPF010000023.1"/>
</dbReference>
<proteinExistence type="predicted"/>
<dbReference type="PROSITE" id="PS51257">
    <property type="entry name" value="PROKAR_LIPOPROTEIN"/>
    <property type="match status" value="1"/>
</dbReference>
<name>A0ABS3S373_9ACTN</name>
<accession>A0ABS3S373</accession>
<dbReference type="Proteomes" id="UP000680206">
    <property type="component" value="Unassembled WGS sequence"/>
</dbReference>
<keyword evidence="3" id="KW-1185">Reference proteome</keyword>
<dbReference type="Pfam" id="PF04149">
    <property type="entry name" value="DUF397"/>
    <property type="match status" value="2"/>
</dbReference>
<comment type="caution">
    <text evidence="2">The sequence shown here is derived from an EMBL/GenBank/DDBJ whole genome shotgun (WGS) entry which is preliminary data.</text>
</comment>
<evidence type="ECO:0000313" key="3">
    <source>
        <dbReference type="Proteomes" id="UP000680206"/>
    </source>
</evidence>
<organism evidence="2 3">
    <name type="scientific">Actinomadura violacea</name>
    <dbReference type="NCBI Taxonomy" id="2819934"/>
    <lineage>
        <taxon>Bacteria</taxon>
        <taxon>Bacillati</taxon>
        <taxon>Actinomycetota</taxon>
        <taxon>Actinomycetes</taxon>
        <taxon>Streptosporangiales</taxon>
        <taxon>Thermomonosporaceae</taxon>
        <taxon>Actinomadura</taxon>
    </lineage>
</organism>
<sequence length="89" mass="9121">MGKASETVLMWRTSSYSGSSGGACVEVGAIWRKSSHSSGTGGECIEVAVLSPSIAVRDSKDPDGPMLSFDAAAWASFTSVIKAGLHDLG</sequence>
<feature type="domain" description="DUF397" evidence="1">
    <location>
        <begin position="31"/>
        <end position="82"/>
    </location>
</feature>
<gene>
    <name evidence="2" type="ORF">J4709_34470</name>
</gene>
<reference evidence="2 3" key="1">
    <citation type="submission" date="2021-03" db="EMBL/GenBank/DDBJ databases">
        <title>Actinomadura violae sp. nov., isolated from lichen in Thailand.</title>
        <authorList>
            <person name="Kanchanasin P."/>
            <person name="Saeng-In P."/>
            <person name="Phongsopitanun W."/>
            <person name="Yuki M."/>
            <person name="Kudo T."/>
            <person name="Ohkuma M."/>
            <person name="Tanasupawat S."/>
        </authorList>
    </citation>
    <scope>NUCLEOTIDE SEQUENCE [LARGE SCALE GENOMIC DNA]</scope>
    <source>
        <strain evidence="2 3">LCR2-06</strain>
    </source>
</reference>
<dbReference type="EMBL" id="JAGEPF010000023">
    <property type="protein sequence ID" value="MBO2462685.1"/>
    <property type="molecule type" value="Genomic_DNA"/>
</dbReference>
<evidence type="ECO:0000313" key="2">
    <source>
        <dbReference type="EMBL" id="MBO2462685.1"/>
    </source>
</evidence>
<dbReference type="InterPro" id="IPR007278">
    <property type="entry name" value="DUF397"/>
</dbReference>